<organism evidence="1 2">
    <name type="scientific">Streptomyces amakusaensis</name>
    <dbReference type="NCBI Taxonomy" id="67271"/>
    <lineage>
        <taxon>Bacteria</taxon>
        <taxon>Bacillati</taxon>
        <taxon>Actinomycetota</taxon>
        <taxon>Actinomycetes</taxon>
        <taxon>Kitasatosporales</taxon>
        <taxon>Streptomycetaceae</taxon>
        <taxon>Streptomyces</taxon>
    </lineage>
</organism>
<dbReference type="Proteomes" id="UP001596160">
    <property type="component" value="Unassembled WGS sequence"/>
</dbReference>
<proteinExistence type="predicted"/>
<accession>A0ABW0AJT5</accession>
<reference evidence="2" key="1">
    <citation type="journal article" date="2019" name="Int. J. Syst. Evol. Microbiol.">
        <title>The Global Catalogue of Microorganisms (GCM) 10K type strain sequencing project: providing services to taxonomists for standard genome sequencing and annotation.</title>
        <authorList>
            <consortium name="The Broad Institute Genomics Platform"/>
            <consortium name="The Broad Institute Genome Sequencing Center for Infectious Disease"/>
            <person name="Wu L."/>
            <person name="Ma J."/>
        </authorList>
    </citation>
    <scope>NUCLEOTIDE SEQUENCE [LARGE SCALE GENOMIC DNA]</scope>
    <source>
        <strain evidence="2">PCU 266</strain>
    </source>
</reference>
<name>A0ABW0AJT5_9ACTN</name>
<evidence type="ECO:0008006" key="3">
    <source>
        <dbReference type="Google" id="ProtNLM"/>
    </source>
</evidence>
<keyword evidence="2" id="KW-1185">Reference proteome</keyword>
<comment type="caution">
    <text evidence="1">The sequence shown here is derived from an EMBL/GenBank/DDBJ whole genome shotgun (WGS) entry which is preliminary data.</text>
</comment>
<protein>
    <recommendedName>
        <fullName evidence="3">Transposase</fullName>
    </recommendedName>
</protein>
<evidence type="ECO:0000313" key="2">
    <source>
        <dbReference type="Proteomes" id="UP001596160"/>
    </source>
</evidence>
<dbReference type="EMBL" id="JBHSKP010000013">
    <property type="protein sequence ID" value="MFC5154032.1"/>
    <property type="molecule type" value="Genomic_DNA"/>
</dbReference>
<sequence>MEQFSEFANTHPLQWITPDLDGWMTHLIGVVQRADSTIRRYRGVIGLL</sequence>
<evidence type="ECO:0000313" key="1">
    <source>
        <dbReference type="EMBL" id="MFC5154032.1"/>
    </source>
</evidence>
<gene>
    <name evidence="1" type="ORF">ACFPRH_20060</name>
</gene>